<reference evidence="1 3" key="1">
    <citation type="journal article" date="2011" name="Nature">
        <title>The Medicago genome provides insight into the evolution of rhizobial symbioses.</title>
        <authorList>
            <person name="Young N.D."/>
            <person name="Debelle F."/>
            <person name="Oldroyd G.E."/>
            <person name="Geurts R."/>
            <person name="Cannon S.B."/>
            <person name="Udvardi M.K."/>
            <person name="Benedito V.A."/>
            <person name="Mayer K.F."/>
            <person name="Gouzy J."/>
            <person name="Schoof H."/>
            <person name="Van de Peer Y."/>
            <person name="Proost S."/>
            <person name="Cook D.R."/>
            <person name="Meyers B.C."/>
            <person name="Spannagl M."/>
            <person name="Cheung F."/>
            <person name="De Mita S."/>
            <person name="Krishnakumar V."/>
            <person name="Gundlach H."/>
            <person name="Zhou S."/>
            <person name="Mudge J."/>
            <person name="Bharti A.K."/>
            <person name="Murray J.D."/>
            <person name="Naoumkina M.A."/>
            <person name="Rosen B."/>
            <person name="Silverstein K.A."/>
            <person name="Tang H."/>
            <person name="Rombauts S."/>
            <person name="Zhao P.X."/>
            <person name="Zhou P."/>
            <person name="Barbe V."/>
            <person name="Bardou P."/>
            <person name="Bechner M."/>
            <person name="Bellec A."/>
            <person name="Berger A."/>
            <person name="Berges H."/>
            <person name="Bidwell S."/>
            <person name="Bisseling T."/>
            <person name="Choisne N."/>
            <person name="Couloux A."/>
            <person name="Denny R."/>
            <person name="Deshpande S."/>
            <person name="Dai X."/>
            <person name="Doyle J.J."/>
            <person name="Dudez A.M."/>
            <person name="Farmer A.D."/>
            <person name="Fouteau S."/>
            <person name="Franken C."/>
            <person name="Gibelin C."/>
            <person name="Gish J."/>
            <person name="Goldstein S."/>
            <person name="Gonzalez A.J."/>
            <person name="Green P.J."/>
            <person name="Hallab A."/>
            <person name="Hartog M."/>
            <person name="Hua A."/>
            <person name="Humphray S.J."/>
            <person name="Jeong D.H."/>
            <person name="Jing Y."/>
            <person name="Jocker A."/>
            <person name="Kenton S.M."/>
            <person name="Kim D.J."/>
            <person name="Klee K."/>
            <person name="Lai H."/>
            <person name="Lang C."/>
            <person name="Lin S."/>
            <person name="Macmil S.L."/>
            <person name="Magdelenat G."/>
            <person name="Matthews L."/>
            <person name="McCorrison J."/>
            <person name="Monaghan E.L."/>
            <person name="Mun J.H."/>
            <person name="Najar F.Z."/>
            <person name="Nicholson C."/>
            <person name="Noirot C."/>
            <person name="O'Bleness M."/>
            <person name="Paule C.R."/>
            <person name="Poulain J."/>
            <person name="Prion F."/>
            <person name="Qin B."/>
            <person name="Qu C."/>
            <person name="Retzel E.F."/>
            <person name="Riddle C."/>
            <person name="Sallet E."/>
            <person name="Samain S."/>
            <person name="Samson N."/>
            <person name="Sanders I."/>
            <person name="Saurat O."/>
            <person name="Scarpelli C."/>
            <person name="Schiex T."/>
            <person name="Segurens B."/>
            <person name="Severin A.J."/>
            <person name="Sherrier D.J."/>
            <person name="Shi R."/>
            <person name="Sims S."/>
            <person name="Singer S.R."/>
            <person name="Sinharoy S."/>
            <person name="Sterck L."/>
            <person name="Viollet A."/>
            <person name="Wang B.B."/>
            <person name="Wang K."/>
            <person name="Wang M."/>
            <person name="Wang X."/>
            <person name="Warfsmann J."/>
            <person name="Weissenbach J."/>
            <person name="White D.D."/>
            <person name="White J.D."/>
            <person name="Wiley G.B."/>
            <person name="Wincker P."/>
            <person name="Xing Y."/>
            <person name="Yang L."/>
            <person name="Yao Z."/>
            <person name="Ying F."/>
            <person name="Zhai J."/>
            <person name="Zhou L."/>
            <person name="Zuber A."/>
            <person name="Denarie J."/>
            <person name="Dixon R.A."/>
            <person name="May G.D."/>
            <person name="Schwartz D.C."/>
            <person name="Rogers J."/>
            <person name="Quetier F."/>
            <person name="Town C.D."/>
            <person name="Roe B.A."/>
        </authorList>
    </citation>
    <scope>NUCLEOTIDE SEQUENCE [LARGE SCALE GENOMIC DNA]</scope>
    <source>
        <strain evidence="1">A17</strain>
        <strain evidence="2 3">cv. Jemalong A17</strain>
    </source>
</reference>
<reference evidence="2" key="3">
    <citation type="submission" date="2015-04" db="UniProtKB">
        <authorList>
            <consortium name="EnsemblPlants"/>
        </authorList>
    </citation>
    <scope>IDENTIFICATION</scope>
    <source>
        <strain evidence="2">cv. Jemalong A17</strain>
    </source>
</reference>
<dbReference type="Proteomes" id="UP000002051">
    <property type="component" value="Chromosome 4"/>
</dbReference>
<accession>G7JT70</accession>
<organism evidence="1 3">
    <name type="scientific">Medicago truncatula</name>
    <name type="common">Barrel medic</name>
    <name type="synonym">Medicago tribuloides</name>
    <dbReference type="NCBI Taxonomy" id="3880"/>
    <lineage>
        <taxon>Eukaryota</taxon>
        <taxon>Viridiplantae</taxon>
        <taxon>Streptophyta</taxon>
        <taxon>Embryophyta</taxon>
        <taxon>Tracheophyta</taxon>
        <taxon>Spermatophyta</taxon>
        <taxon>Magnoliopsida</taxon>
        <taxon>eudicotyledons</taxon>
        <taxon>Gunneridae</taxon>
        <taxon>Pentapetalae</taxon>
        <taxon>rosids</taxon>
        <taxon>fabids</taxon>
        <taxon>Fabales</taxon>
        <taxon>Fabaceae</taxon>
        <taxon>Papilionoideae</taxon>
        <taxon>50 kb inversion clade</taxon>
        <taxon>NPAAA clade</taxon>
        <taxon>Hologalegina</taxon>
        <taxon>IRL clade</taxon>
        <taxon>Trifolieae</taxon>
        <taxon>Medicago</taxon>
    </lineage>
</organism>
<evidence type="ECO:0000313" key="3">
    <source>
        <dbReference type="Proteomes" id="UP000002051"/>
    </source>
</evidence>
<evidence type="ECO:0000313" key="2">
    <source>
        <dbReference type="EnsemblPlants" id="AES92194"/>
    </source>
</evidence>
<protein>
    <submittedName>
        <fullName evidence="1 2">Uncharacterized protein</fullName>
    </submittedName>
</protein>
<sequence length="82" mass="9501">MKFGPTFFRSKAIFGFIEIIRKERGRRERLKNILFSIVWFASNKKKCIRKTQVLVQNAGGDEAEIPSFHGKAKSSLDFNFCD</sequence>
<name>G7JT70_MEDTR</name>
<proteinExistence type="predicted"/>
<gene>
    <name evidence="1" type="ordered locus">MTR_4g125230</name>
</gene>
<dbReference type="PaxDb" id="3880-AES92194"/>
<dbReference type="EnsemblPlants" id="AES92194">
    <property type="protein sequence ID" value="AES92194"/>
    <property type="gene ID" value="MTR_4g125230"/>
</dbReference>
<dbReference type="HOGENOM" id="CLU_2561778_0_0_1"/>
<dbReference type="AlphaFoldDB" id="G7JT70"/>
<reference evidence="1 3" key="2">
    <citation type="journal article" date="2014" name="BMC Genomics">
        <title>An improved genome release (version Mt4.0) for the model legume Medicago truncatula.</title>
        <authorList>
            <person name="Tang H."/>
            <person name="Krishnakumar V."/>
            <person name="Bidwell S."/>
            <person name="Rosen B."/>
            <person name="Chan A."/>
            <person name="Zhou S."/>
            <person name="Gentzbittel L."/>
            <person name="Childs K.L."/>
            <person name="Yandell M."/>
            <person name="Gundlach H."/>
            <person name="Mayer K.F."/>
            <person name="Schwartz D.C."/>
            <person name="Town C.D."/>
        </authorList>
    </citation>
    <scope>GENOME REANNOTATION</scope>
    <source>
        <strain evidence="2 3">cv. Jemalong A17</strain>
    </source>
</reference>
<dbReference type="EMBL" id="CM001220">
    <property type="protein sequence ID" value="AES92194.1"/>
    <property type="molecule type" value="Genomic_DNA"/>
</dbReference>
<keyword evidence="3" id="KW-1185">Reference proteome</keyword>
<evidence type="ECO:0000313" key="1">
    <source>
        <dbReference type="EMBL" id="AES92194.1"/>
    </source>
</evidence>